<reference evidence="2 3" key="1">
    <citation type="submission" date="2020-06" db="EMBL/GenBank/DDBJ databases">
        <title>Transcriptomic and genomic resources for Thalictrum thalictroides and T. hernandezii: Facilitating candidate gene discovery in an emerging model plant lineage.</title>
        <authorList>
            <person name="Arias T."/>
            <person name="Riano-Pachon D.M."/>
            <person name="Di Stilio V.S."/>
        </authorList>
    </citation>
    <scope>NUCLEOTIDE SEQUENCE [LARGE SCALE GENOMIC DNA]</scope>
    <source>
        <strain evidence="3">cv. WT478/WT964</strain>
        <tissue evidence="2">Leaves</tissue>
    </source>
</reference>
<feature type="non-terminal residue" evidence="2">
    <location>
        <position position="1"/>
    </location>
</feature>
<sequence>LKILGDLDLRVFLLVLFNFDQRISSFYDEILGIMEKNEAPLKVSTSVLKGGERTTEGNQHNGSGRF</sequence>
<name>A0A7J6VIY3_THATH</name>
<feature type="compositionally biased region" description="Polar residues" evidence="1">
    <location>
        <begin position="56"/>
        <end position="66"/>
    </location>
</feature>
<gene>
    <name evidence="2" type="ORF">FRX31_025885</name>
</gene>
<evidence type="ECO:0000256" key="1">
    <source>
        <dbReference type="SAM" id="MobiDB-lite"/>
    </source>
</evidence>
<evidence type="ECO:0000313" key="2">
    <source>
        <dbReference type="EMBL" id="KAF5184528.1"/>
    </source>
</evidence>
<keyword evidence="3" id="KW-1185">Reference proteome</keyword>
<feature type="region of interest" description="Disordered" evidence="1">
    <location>
        <begin position="46"/>
        <end position="66"/>
    </location>
</feature>
<accession>A0A7J6VIY3</accession>
<dbReference type="EMBL" id="JABWDY010031980">
    <property type="protein sequence ID" value="KAF5184528.1"/>
    <property type="molecule type" value="Genomic_DNA"/>
</dbReference>
<protein>
    <submittedName>
        <fullName evidence="2">Uncharacterized protein</fullName>
    </submittedName>
</protein>
<organism evidence="2 3">
    <name type="scientific">Thalictrum thalictroides</name>
    <name type="common">Rue-anemone</name>
    <name type="synonym">Anemone thalictroides</name>
    <dbReference type="NCBI Taxonomy" id="46969"/>
    <lineage>
        <taxon>Eukaryota</taxon>
        <taxon>Viridiplantae</taxon>
        <taxon>Streptophyta</taxon>
        <taxon>Embryophyta</taxon>
        <taxon>Tracheophyta</taxon>
        <taxon>Spermatophyta</taxon>
        <taxon>Magnoliopsida</taxon>
        <taxon>Ranunculales</taxon>
        <taxon>Ranunculaceae</taxon>
        <taxon>Thalictroideae</taxon>
        <taxon>Thalictrum</taxon>
    </lineage>
</organism>
<evidence type="ECO:0000313" key="3">
    <source>
        <dbReference type="Proteomes" id="UP000554482"/>
    </source>
</evidence>
<dbReference type="AlphaFoldDB" id="A0A7J6VIY3"/>
<comment type="caution">
    <text evidence="2">The sequence shown here is derived from an EMBL/GenBank/DDBJ whole genome shotgun (WGS) entry which is preliminary data.</text>
</comment>
<dbReference type="Proteomes" id="UP000554482">
    <property type="component" value="Unassembled WGS sequence"/>
</dbReference>
<proteinExistence type="predicted"/>